<dbReference type="SUPFAM" id="SSF51730">
    <property type="entry name" value="FAD-linked oxidoreductase"/>
    <property type="match status" value="1"/>
</dbReference>
<protein>
    <submittedName>
        <fullName evidence="3">Unannotated protein</fullName>
    </submittedName>
</protein>
<proteinExistence type="predicted"/>
<dbReference type="GO" id="GO:0016491">
    <property type="term" value="F:oxidoreductase activity"/>
    <property type="evidence" value="ECO:0007669"/>
    <property type="project" value="UniProtKB-KW"/>
</dbReference>
<reference evidence="3" key="1">
    <citation type="submission" date="2020-05" db="EMBL/GenBank/DDBJ databases">
        <authorList>
            <person name="Chiriac C."/>
            <person name="Salcher M."/>
            <person name="Ghai R."/>
            <person name="Kavagutti S V."/>
        </authorList>
    </citation>
    <scope>NUCLEOTIDE SEQUENCE</scope>
</reference>
<feature type="domain" description="Proline dehydrogenase" evidence="2">
    <location>
        <begin position="193"/>
        <end position="276"/>
    </location>
</feature>
<sequence length="304" mass="32793">MSRVRSVVADMASNDRVGPLLASTGLGRGLVHRVAGGDSPAEAMASVHDLADSGRFVALERNWLPESADELDAVVSDYESMMSLLGAAGLGSIAEIIVPAPLLAVRRGPEALHELCALATDHSVPVTVATREVDLIDACIQAVRRQQAIGRDVGVALQASLRRTERDCREATGRVRIAKEGTGHAVPTSERFAHSIEVDKSFIRCAKLLLKRGDAASPSFATHDQRIIDIVEVLAGRYLRESDDYEFAMYLGRAEATQQRLVDFGERVRVFVPFGPEWFGRLVGGLAERPSGLASTVRSWLPGA</sequence>
<organism evidence="3">
    <name type="scientific">freshwater metagenome</name>
    <dbReference type="NCBI Taxonomy" id="449393"/>
    <lineage>
        <taxon>unclassified sequences</taxon>
        <taxon>metagenomes</taxon>
        <taxon>ecological metagenomes</taxon>
    </lineage>
</organism>
<dbReference type="AlphaFoldDB" id="A0A6J7DA04"/>
<dbReference type="InterPro" id="IPR029041">
    <property type="entry name" value="FAD-linked_oxidoreductase-like"/>
</dbReference>
<dbReference type="Pfam" id="PF01619">
    <property type="entry name" value="Pro_dh"/>
    <property type="match status" value="1"/>
</dbReference>
<accession>A0A6J7DA04</accession>
<dbReference type="EMBL" id="CAFBLS010000040">
    <property type="protein sequence ID" value="CAB4866460.1"/>
    <property type="molecule type" value="Genomic_DNA"/>
</dbReference>
<name>A0A6J7DA04_9ZZZZ</name>
<gene>
    <name evidence="3" type="ORF">UFOPK3402_00476</name>
</gene>
<keyword evidence="1" id="KW-0560">Oxidoreductase</keyword>
<evidence type="ECO:0000259" key="2">
    <source>
        <dbReference type="Pfam" id="PF01619"/>
    </source>
</evidence>
<dbReference type="Gene3D" id="3.20.20.220">
    <property type="match status" value="1"/>
</dbReference>
<dbReference type="InterPro" id="IPR002872">
    <property type="entry name" value="Proline_DH_dom"/>
</dbReference>
<evidence type="ECO:0000256" key="1">
    <source>
        <dbReference type="ARBA" id="ARBA00023002"/>
    </source>
</evidence>
<evidence type="ECO:0000313" key="3">
    <source>
        <dbReference type="EMBL" id="CAB4866460.1"/>
    </source>
</evidence>